<feature type="transmembrane region" description="Helical" evidence="1">
    <location>
        <begin position="44"/>
        <end position="64"/>
    </location>
</feature>
<accession>A0ABY4ZST3</accession>
<dbReference type="InterPro" id="IPR007492">
    <property type="entry name" value="LytTR_DNA-bd_dom"/>
</dbReference>
<evidence type="ECO:0000259" key="2">
    <source>
        <dbReference type="PROSITE" id="PS50930"/>
    </source>
</evidence>
<reference evidence="3 4" key="1">
    <citation type="submission" date="2022-04" db="EMBL/GenBank/DDBJ databases">
        <title>Genome sequence of soybean root-associated Caulobacter segnis RL271.</title>
        <authorList>
            <person name="Longley R."/>
            <person name="Bonito G."/>
            <person name="Trigodet F."/>
            <person name="Crosson S."/>
            <person name="Fiebig A."/>
        </authorList>
    </citation>
    <scope>NUCLEOTIDE SEQUENCE [LARGE SCALE GENOMIC DNA]</scope>
    <source>
        <strain evidence="3 4">RL271</strain>
    </source>
</reference>
<dbReference type="SMART" id="SM00850">
    <property type="entry name" value="LytTR"/>
    <property type="match status" value="1"/>
</dbReference>
<organism evidence="3 4">
    <name type="scientific">Caulobacter segnis</name>
    <dbReference type="NCBI Taxonomy" id="88688"/>
    <lineage>
        <taxon>Bacteria</taxon>
        <taxon>Pseudomonadati</taxon>
        <taxon>Pseudomonadota</taxon>
        <taxon>Alphaproteobacteria</taxon>
        <taxon>Caulobacterales</taxon>
        <taxon>Caulobacteraceae</taxon>
        <taxon>Caulobacter</taxon>
    </lineage>
</organism>
<feature type="transmembrane region" description="Helical" evidence="1">
    <location>
        <begin position="12"/>
        <end position="32"/>
    </location>
</feature>
<protein>
    <submittedName>
        <fullName evidence="3">LytTR family transcriptional regulator</fullName>
    </submittedName>
</protein>
<sequence length="254" mass="28118">MQDATAIRRHRWAVDLAVLVAIGLLMGFLGPFDSERMPAAHRYGYWMSCMVGGGLIGIGIDSLLKARVTAPWRRAVLVSLLMTPLVSAWVLTSAVAILGAHFTPPNFLRLPAQVLPIALAVMLVRALVWRPRPTRIETRTIVAPPTPDAETTFRKRLSARRRGARLIAIEAHDHYLKVHTDAGAELITLRFADALAELDKAHGWRVHRSWWIAAEAVEDVRWRRGTGEARLAGGLAAPVSRTYAPVLKEAGWRP</sequence>
<keyword evidence="1" id="KW-1133">Transmembrane helix</keyword>
<dbReference type="EMBL" id="CP096040">
    <property type="protein sequence ID" value="USQ95689.1"/>
    <property type="molecule type" value="Genomic_DNA"/>
</dbReference>
<dbReference type="Pfam" id="PF04397">
    <property type="entry name" value="LytTR"/>
    <property type="match status" value="1"/>
</dbReference>
<evidence type="ECO:0000313" key="3">
    <source>
        <dbReference type="EMBL" id="USQ95689.1"/>
    </source>
</evidence>
<dbReference type="PROSITE" id="PS50930">
    <property type="entry name" value="HTH_LYTTR"/>
    <property type="match status" value="1"/>
</dbReference>
<proteinExistence type="predicted"/>
<keyword evidence="4" id="KW-1185">Reference proteome</keyword>
<feature type="domain" description="HTH LytTR-type" evidence="2">
    <location>
        <begin position="164"/>
        <end position="253"/>
    </location>
</feature>
<evidence type="ECO:0000313" key="4">
    <source>
        <dbReference type="Proteomes" id="UP001057520"/>
    </source>
</evidence>
<gene>
    <name evidence="3" type="ORF">MZV50_24645</name>
</gene>
<dbReference type="Gene3D" id="2.40.50.1020">
    <property type="entry name" value="LytTr DNA-binding domain"/>
    <property type="match status" value="1"/>
</dbReference>
<feature type="transmembrane region" description="Helical" evidence="1">
    <location>
        <begin position="76"/>
        <end position="98"/>
    </location>
</feature>
<feature type="transmembrane region" description="Helical" evidence="1">
    <location>
        <begin position="110"/>
        <end position="129"/>
    </location>
</feature>
<name>A0ABY4ZST3_9CAUL</name>
<keyword evidence="1" id="KW-0472">Membrane</keyword>
<keyword evidence="1" id="KW-0812">Transmembrane</keyword>
<dbReference type="Proteomes" id="UP001057520">
    <property type="component" value="Chromosome"/>
</dbReference>
<evidence type="ECO:0000256" key="1">
    <source>
        <dbReference type="SAM" id="Phobius"/>
    </source>
</evidence>